<feature type="domain" description="Putative zinc-ribbon" evidence="2">
    <location>
        <begin position="16"/>
        <end position="37"/>
    </location>
</feature>
<organism evidence="3 4">
    <name type="scientific">Alkalimonas amylolytica</name>
    <dbReference type="NCBI Taxonomy" id="152573"/>
    <lineage>
        <taxon>Bacteria</taxon>
        <taxon>Pseudomonadati</taxon>
        <taxon>Pseudomonadota</taxon>
        <taxon>Gammaproteobacteria</taxon>
        <taxon>Alkalimonas</taxon>
    </lineage>
</organism>
<dbReference type="STRING" id="152573.SAMN04488051_10293"/>
<proteinExistence type="predicted"/>
<accession>A0A1H3ZAT5</accession>
<keyword evidence="1" id="KW-0812">Transmembrane</keyword>
<keyword evidence="1" id="KW-1133">Transmembrane helix</keyword>
<reference evidence="3 4" key="1">
    <citation type="submission" date="2016-10" db="EMBL/GenBank/DDBJ databases">
        <authorList>
            <person name="de Groot N.N."/>
        </authorList>
    </citation>
    <scope>NUCLEOTIDE SEQUENCE [LARGE SCALE GENOMIC DNA]</scope>
    <source>
        <strain evidence="3 4">CGMCC 1.3430</strain>
    </source>
</reference>
<gene>
    <name evidence="3" type="ORF">SAMN04488051_10293</name>
</gene>
<evidence type="ECO:0000259" key="2">
    <source>
        <dbReference type="Pfam" id="PF13248"/>
    </source>
</evidence>
<dbReference type="Pfam" id="PF13248">
    <property type="entry name" value="Zn_ribbon_3"/>
    <property type="match status" value="1"/>
</dbReference>
<evidence type="ECO:0000313" key="4">
    <source>
        <dbReference type="Proteomes" id="UP000198773"/>
    </source>
</evidence>
<sequence>MLLQLAFTKGEFMAIISCPACGQKVSDKAPECPKCGAAIAGLDKEKLAAMERDRRLNLNQSLVTQSMLAMVLFLAGFFFYWQLPPHGWQYYAAILAIGVGFIWYLVNRVRILMLKRKSKHGL</sequence>
<dbReference type="EMBL" id="FNRM01000002">
    <property type="protein sequence ID" value="SEA20618.1"/>
    <property type="molecule type" value="Genomic_DNA"/>
</dbReference>
<feature type="transmembrane region" description="Helical" evidence="1">
    <location>
        <begin position="88"/>
        <end position="106"/>
    </location>
</feature>
<protein>
    <submittedName>
        <fullName evidence="3">Zinc-ribbon domain-containing protein</fullName>
    </submittedName>
</protein>
<dbReference type="AlphaFoldDB" id="A0A1H3ZAT5"/>
<dbReference type="InterPro" id="IPR059113">
    <property type="entry name" value="Znf_ribbon"/>
</dbReference>
<dbReference type="Proteomes" id="UP000198773">
    <property type="component" value="Unassembled WGS sequence"/>
</dbReference>
<feature type="transmembrane region" description="Helical" evidence="1">
    <location>
        <begin position="62"/>
        <end position="82"/>
    </location>
</feature>
<evidence type="ECO:0000313" key="3">
    <source>
        <dbReference type="EMBL" id="SEA20618.1"/>
    </source>
</evidence>
<keyword evidence="4" id="KW-1185">Reference proteome</keyword>
<name>A0A1H3ZAT5_ALKAM</name>
<evidence type="ECO:0000256" key="1">
    <source>
        <dbReference type="SAM" id="Phobius"/>
    </source>
</evidence>
<keyword evidence="1" id="KW-0472">Membrane</keyword>